<dbReference type="AlphaFoldDB" id="A0A7C5YSP3"/>
<evidence type="ECO:0000256" key="1">
    <source>
        <dbReference type="ARBA" id="ARBA00022741"/>
    </source>
</evidence>
<sequence length="467" mass="53262">MWGLNIVKRFVIGVPGLDRLVGEVVAPYTILIAGHPGAGKTTLASTICYRNALKGEKCLYISLYEDKEKLFRYMERLGLKLREIESNGLFRFVKLPLTFDINMIIDEIGKLVGEGYSVIVIDSITALLDVVRENVEKRAWLLNYFYQLPVLFNGLLILVSELPFGEERIGLGSIEFVVDSIFILKHRIEDHLLTRLIEVRKTRGSPINIAEAYFTIAENIGIVVFTPPILQEIPHEGEELVPICNALKNVIEHIHKGFIINVFFPPEAPMGRETMLAVLSTALKYNLRVLILSYTSSPGVLIEILRSVFMGSGLSAEEIDKLIEKHFIITALNPFGYSLAELVGYEQILIERLKPDVVVFHGVHLASAIHSEYKKYLRELFNEVMYLKSRGLTVVRIGNYIDDYIYRIETSIADVTFRTERIYKEDGTIDFKVYVSRRYREPKILSSTEMKECINEVIDLIESYVKT</sequence>
<accession>A0A7C5YSP3</accession>
<organism evidence="4">
    <name type="scientific">Ignisphaera aggregans</name>
    <dbReference type="NCBI Taxonomy" id="334771"/>
    <lineage>
        <taxon>Archaea</taxon>
        <taxon>Thermoproteota</taxon>
        <taxon>Thermoprotei</taxon>
        <taxon>Desulfurococcales</taxon>
        <taxon>Desulfurococcaceae</taxon>
        <taxon>Ignisphaera</taxon>
    </lineage>
</organism>
<proteinExistence type="predicted"/>
<dbReference type="InterPro" id="IPR027417">
    <property type="entry name" value="P-loop_NTPase"/>
</dbReference>
<dbReference type="Pfam" id="PF06745">
    <property type="entry name" value="ATPase"/>
    <property type="match status" value="1"/>
</dbReference>
<dbReference type="PANTHER" id="PTHR43637">
    <property type="entry name" value="UPF0273 PROTEIN TM_0370"/>
    <property type="match status" value="1"/>
</dbReference>
<dbReference type="SMART" id="SM00382">
    <property type="entry name" value="AAA"/>
    <property type="match status" value="1"/>
</dbReference>
<keyword evidence="1" id="KW-0547">Nucleotide-binding</keyword>
<dbReference type="EMBL" id="DRUB01000088">
    <property type="protein sequence ID" value="HHR96110.1"/>
    <property type="molecule type" value="Genomic_DNA"/>
</dbReference>
<evidence type="ECO:0000256" key="2">
    <source>
        <dbReference type="ARBA" id="ARBA00022840"/>
    </source>
</evidence>
<protein>
    <recommendedName>
        <fullName evidence="3">AAA+ ATPase domain-containing protein</fullName>
    </recommendedName>
</protein>
<gene>
    <name evidence="4" type="ORF">ENL47_04700</name>
</gene>
<dbReference type="PANTHER" id="PTHR43637:SF1">
    <property type="entry name" value="UPF0273 PROTEIN TM_0370"/>
    <property type="match status" value="1"/>
</dbReference>
<dbReference type="Gene3D" id="3.40.50.300">
    <property type="entry name" value="P-loop containing nucleotide triphosphate hydrolases"/>
    <property type="match status" value="2"/>
</dbReference>
<dbReference type="InterPro" id="IPR003593">
    <property type="entry name" value="AAA+_ATPase"/>
</dbReference>
<evidence type="ECO:0000313" key="4">
    <source>
        <dbReference type="EMBL" id="HHR96110.1"/>
    </source>
</evidence>
<reference evidence="4" key="1">
    <citation type="journal article" date="2020" name="mSystems">
        <title>Genome- and Community-Level Interaction Insights into Carbon Utilization and Element Cycling Functions of Hydrothermarchaeota in Hydrothermal Sediment.</title>
        <authorList>
            <person name="Zhou Z."/>
            <person name="Liu Y."/>
            <person name="Xu W."/>
            <person name="Pan J."/>
            <person name="Luo Z.H."/>
            <person name="Li M."/>
        </authorList>
    </citation>
    <scope>NUCLEOTIDE SEQUENCE [LARGE SCALE GENOMIC DNA]</scope>
    <source>
        <strain evidence="4">SpSt-1</strain>
    </source>
</reference>
<dbReference type="SUPFAM" id="SSF52540">
    <property type="entry name" value="P-loop containing nucleoside triphosphate hydrolases"/>
    <property type="match status" value="1"/>
</dbReference>
<name>A0A7C5YSP3_9CREN</name>
<comment type="caution">
    <text evidence="4">The sequence shown here is derived from an EMBL/GenBank/DDBJ whole genome shotgun (WGS) entry which is preliminary data.</text>
</comment>
<dbReference type="InterPro" id="IPR014774">
    <property type="entry name" value="KaiC-like_dom"/>
</dbReference>
<keyword evidence="2" id="KW-0067">ATP-binding</keyword>
<evidence type="ECO:0000259" key="3">
    <source>
        <dbReference type="SMART" id="SM00382"/>
    </source>
</evidence>
<dbReference type="GO" id="GO:0005524">
    <property type="term" value="F:ATP binding"/>
    <property type="evidence" value="ECO:0007669"/>
    <property type="project" value="UniProtKB-KW"/>
</dbReference>
<feature type="domain" description="AAA+ ATPase" evidence="3">
    <location>
        <begin position="26"/>
        <end position="198"/>
    </location>
</feature>